<dbReference type="SMART" id="SM00443">
    <property type="entry name" value="G_patch"/>
    <property type="match status" value="1"/>
</dbReference>
<dbReference type="Gene3D" id="4.10.1060.10">
    <property type="entry name" value="Zinc finger, RanBP2-type"/>
    <property type="match status" value="1"/>
</dbReference>
<dbReference type="GO" id="GO:0008270">
    <property type="term" value="F:zinc ion binding"/>
    <property type="evidence" value="ECO:0007669"/>
    <property type="project" value="UniProtKB-KW"/>
</dbReference>
<dbReference type="InterPro" id="IPR001876">
    <property type="entry name" value="Znf_RanBP2"/>
</dbReference>
<organism evidence="9 10">
    <name type="scientific">Pyricularia oryzae</name>
    <name type="common">Rice blast fungus</name>
    <name type="synonym">Magnaporthe oryzae</name>
    <dbReference type="NCBI Taxonomy" id="318829"/>
    <lineage>
        <taxon>Eukaryota</taxon>
        <taxon>Fungi</taxon>
        <taxon>Dikarya</taxon>
        <taxon>Ascomycota</taxon>
        <taxon>Pezizomycotina</taxon>
        <taxon>Sordariomycetes</taxon>
        <taxon>Sordariomycetidae</taxon>
        <taxon>Magnaporthales</taxon>
        <taxon>Pyriculariaceae</taxon>
        <taxon>Pyricularia</taxon>
    </lineage>
</organism>
<evidence type="ECO:0000313" key="9">
    <source>
        <dbReference type="EMBL" id="QBZ65671.1"/>
    </source>
</evidence>
<dbReference type="Gene3D" id="3.30.70.330">
    <property type="match status" value="2"/>
</dbReference>
<dbReference type="InterPro" id="IPR055494">
    <property type="entry name" value="DUF7066"/>
</dbReference>
<evidence type="ECO:0000313" key="10">
    <source>
        <dbReference type="Proteomes" id="UP000294847"/>
    </source>
</evidence>
<dbReference type="SUPFAM" id="SSF90209">
    <property type="entry name" value="Ran binding protein zinc finger-like"/>
    <property type="match status" value="1"/>
</dbReference>
<evidence type="ECO:0000256" key="8">
    <source>
        <dbReference type="SAM" id="MobiDB-lite"/>
    </source>
</evidence>
<feature type="region of interest" description="Disordered" evidence="8">
    <location>
        <begin position="500"/>
        <end position="520"/>
    </location>
</feature>
<keyword evidence="3" id="KW-0677">Repeat</keyword>
<feature type="compositionally biased region" description="Basic and acidic residues" evidence="8">
    <location>
        <begin position="697"/>
        <end position="714"/>
    </location>
</feature>
<keyword evidence="7" id="KW-0539">Nucleus</keyword>
<dbReference type="InterPro" id="IPR036443">
    <property type="entry name" value="Znf_RanBP2_sf"/>
</dbReference>
<feature type="compositionally biased region" description="Basic and acidic residues" evidence="8">
    <location>
        <begin position="88"/>
        <end position="98"/>
    </location>
</feature>
<dbReference type="GO" id="GO:0000398">
    <property type="term" value="P:mRNA splicing, via spliceosome"/>
    <property type="evidence" value="ECO:0007669"/>
    <property type="project" value="TreeGrafter"/>
</dbReference>
<evidence type="ECO:0000256" key="5">
    <source>
        <dbReference type="ARBA" id="ARBA00022833"/>
    </source>
</evidence>
<accession>A0A4P7NT90</accession>
<dbReference type="SUPFAM" id="SSF54928">
    <property type="entry name" value="RNA-binding domain, RBD"/>
    <property type="match status" value="2"/>
</dbReference>
<evidence type="ECO:0000256" key="2">
    <source>
        <dbReference type="ARBA" id="ARBA00022723"/>
    </source>
</evidence>
<dbReference type="InterPro" id="IPR035979">
    <property type="entry name" value="RBD_domain_sf"/>
</dbReference>
<keyword evidence="2" id="KW-0479">Metal-binding</keyword>
<keyword evidence="4" id="KW-0863">Zinc-finger</keyword>
<dbReference type="PROSITE" id="PS50102">
    <property type="entry name" value="RRM"/>
    <property type="match status" value="1"/>
</dbReference>
<dbReference type="GO" id="GO:0005634">
    <property type="term" value="C:nucleus"/>
    <property type="evidence" value="ECO:0007669"/>
    <property type="project" value="UniProtKB-SubCell"/>
</dbReference>
<comment type="subcellular location">
    <subcellularLocation>
        <location evidence="1">Nucleus</location>
    </subcellularLocation>
</comment>
<dbReference type="PROSITE" id="PS50174">
    <property type="entry name" value="G_PATCH"/>
    <property type="match status" value="1"/>
</dbReference>
<dbReference type="InterPro" id="IPR000467">
    <property type="entry name" value="G_patch_dom"/>
</dbReference>
<sequence>MYGEYRSQSHQRGDSPRRPSPHHDSRDYYRSRNDHSRSPVRDRRRDYRGGYNNRDELQYDDDDEAQGREQGEWDESEDRGRQQRRRRSFSEGGHDGRSGRSLTPVSRPGPSNTLILEGLPMDVNEDDILDGFDAFTNSSRFASDQIRAVRLRTNKLGRRICFVEFFSVNDAEDFIERHNYRMSLDLPVPGRREMESVQVSVNYSRNKEDGGGSDGRWTCAHCSGVNYSRRVACYKCGREEDDSGTGPILTGETDEAPAHLPSQYLVVRDLEGSITEEVLAKGITKLFVDESKLPKEQAPPAKKLKSTAPVGNTTNLGAKPGSLRRVFLMRDRRTNESWRYGFAEFRTLEDAQAAAAKFRASPKFTISSKPVTVGFIHTGVFVPVLEADDHDSPPTAFVPVYNREVKLKYWDSRAYPSIYDVNREASPEPTSPEGASPEKPDVDSNATVDANGKRGKKSKDKEKEKAIAMAPQMQMWAKKRAELHRTGIKPGVEGVVEMELDSPGEGEQQQQQRRAFGPRAKHEKDTYISYGHTDDLACLLCMRRFMTAQDLRDHEVLSQDHASALQDEEKVRRATARLDKAGKKPETVVRRTTRDRSDPAPIYTSYADLDAIYCMLCRRRFKGLATLRLHERESELHVTTLKDEKRVEQAVIELVKLGKTPIQMRPKESGNQYRDRARERRKAFGPSTKAKSGQNQPKKDGGKKEEAAPKEKQPSKGAALLSKMGWTAGQGLGADGSGRAEAIRTEMYRPGVGLGAEGGKVGDAAEAASRNTKGVYDDFVKVTKDKARERYRAMVERFLTAIYDAADMSQEPRSQTKRLV</sequence>
<dbReference type="InterPro" id="IPR012677">
    <property type="entry name" value="Nucleotide-bd_a/b_plait_sf"/>
</dbReference>
<dbReference type="SMART" id="SM00547">
    <property type="entry name" value="ZnF_RBZ"/>
    <property type="match status" value="1"/>
</dbReference>
<dbReference type="Pfam" id="PF01585">
    <property type="entry name" value="G-patch"/>
    <property type="match status" value="1"/>
</dbReference>
<reference evidence="9 10" key="1">
    <citation type="journal article" date="2019" name="Mol. Biol. Evol.">
        <title>Blast fungal genomes show frequent chromosomal changes, gene gains and losses, and effector gene turnover.</title>
        <authorList>
            <person name="Gomez Luciano L.B."/>
            <person name="Jason Tsai I."/>
            <person name="Chuma I."/>
            <person name="Tosa Y."/>
            <person name="Chen Y.H."/>
            <person name="Li J.Y."/>
            <person name="Li M.Y."/>
            <person name="Jade Lu M.Y."/>
            <person name="Nakayashiki H."/>
            <person name="Li W.H."/>
        </authorList>
    </citation>
    <scope>NUCLEOTIDE SEQUENCE [LARGE SCALE GENOMIC DNA]</scope>
    <source>
        <strain evidence="9">MZ5-1-6</strain>
    </source>
</reference>
<feature type="region of interest" description="Disordered" evidence="8">
    <location>
        <begin position="1"/>
        <end position="114"/>
    </location>
</feature>
<feature type="compositionally biased region" description="Polar residues" evidence="8">
    <location>
        <begin position="100"/>
        <end position="114"/>
    </location>
</feature>
<gene>
    <name evidence="9" type="ORF">PoMZ_12634</name>
</gene>
<feature type="region of interest" description="Disordered" evidence="8">
    <location>
        <begin position="422"/>
        <end position="465"/>
    </location>
</feature>
<protein>
    <submittedName>
        <fullName evidence="9">Uncharacterized protein</fullName>
    </submittedName>
</protein>
<evidence type="ECO:0000256" key="1">
    <source>
        <dbReference type="ARBA" id="ARBA00004123"/>
    </source>
</evidence>
<dbReference type="EMBL" id="CP034210">
    <property type="protein sequence ID" value="QBZ65671.1"/>
    <property type="molecule type" value="Genomic_DNA"/>
</dbReference>
<dbReference type="AlphaFoldDB" id="A0A4P7NT90"/>
<feature type="compositionally biased region" description="Polar residues" evidence="8">
    <location>
        <begin position="1"/>
        <end position="10"/>
    </location>
</feature>
<feature type="compositionally biased region" description="Basic and acidic residues" evidence="8">
    <location>
        <begin position="665"/>
        <end position="678"/>
    </location>
</feature>
<evidence type="ECO:0000256" key="3">
    <source>
        <dbReference type="ARBA" id="ARBA00022737"/>
    </source>
</evidence>
<evidence type="ECO:0000256" key="4">
    <source>
        <dbReference type="ARBA" id="ARBA00022771"/>
    </source>
</evidence>
<dbReference type="SMART" id="SM00360">
    <property type="entry name" value="RRM"/>
    <property type="match status" value="2"/>
</dbReference>
<dbReference type="PANTHER" id="PTHR13948:SF3">
    <property type="entry name" value="FI21118P1"/>
    <property type="match status" value="1"/>
</dbReference>
<keyword evidence="5" id="KW-0862">Zinc</keyword>
<dbReference type="Pfam" id="PF23217">
    <property type="entry name" value="DUF7066"/>
    <property type="match status" value="1"/>
</dbReference>
<dbReference type="PANTHER" id="PTHR13948">
    <property type="entry name" value="RNA-BINDING PROTEIN"/>
    <property type="match status" value="1"/>
</dbReference>
<feature type="compositionally biased region" description="Low complexity" evidence="8">
    <location>
        <begin position="505"/>
        <end position="514"/>
    </location>
</feature>
<keyword evidence="6" id="KW-0694">RNA-binding</keyword>
<dbReference type="GO" id="GO:0003723">
    <property type="term" value="F:RNA binding"/>
    <property type="evidence" value="ECO:0007669"/>
    <property type="project" value="UniProtKB-UniRule"/>
</dbReference>
<feature type="compositionally biased region" description="Basic and acidic residues" evidence="8">
    <location>
        <begin position="11"/>
        <end position="57"/>
    </location>
</feature>
<evidence type="ECO:0000256" key="7">
    <source>
        <dbReference type="ARBA" id="ARBA00023242"/>
    </source>
</evidence>
<feature type="region of interest" description="Disordered" evidence="8">
    <location>
        <begin position="662"/>
        <end position="717"/>
    </location>
</feature>
<dbReference type="PROSITE" id="PS50199">
    <property type="entry name" value="ZF_RANBP2_2"/>
    <property type="match status" value="1"/>
</dbReference>
<dbReference type="PROSITE" id="PS01358">
    <property type="entry name" value="ZF_RANBP2_1"/>
    <property type="match status" value="1"/>
</dbReference>
<dbReference type="InterPro" id="IPR000504">
    <property type="entry name" value="RRM_dom"/>
</dbReference>
<evidence type="ECO:0000256" key="6">
    <source>
        <dbReference type="ARBA" id="ARBA00022884"/>
    </source>
</evidence>
<dbReference type="Proteomes" id="UP000294847">
    <property type="component" value="Chromosome 7"/>
</dbReference>
<proteinExistence type="predicted"/>
<name>A0A4P7NT90_PYROR</name>